<organism evidence="6 7">
    <name type="scientific">Kitasatospora misakiensis</name>
    <dbReference type="NCBI Taxonomy" id="67330"/>
    <lineage>
        <taxon>Bacteria</taxon>
        <taxon>Bacillati</taxon>
        <taxon>Actinomycetota</taxon>
        <taxon>Actinomycetes</taxon>
        <taxon>Kitasatosporales</taxon>
        <taxon>Streptomycetaceae</taxon>
        <taxon>Kitasatospora</taxon>
    </lineage>
</organism>
<accession>A0ABW0X1Z2</accession>
<comment type="caution">
    <text evidence="6">The sequence shown here is derived from an EMBL/GenBank/DDBJ whole genome shotgun (WGS) entry which is preliminary data.</text>
</comment>
<dbReference type="EMBL" id="JBHSOF010000005">
    <property type="protein sequence ID" value="MFC5662575.1"/>
    <property type="molecule type" value="Genomic_DNA"/>
</dbReference>
<dbReference type="InterPro" id="IPR013595">
    <property type="entry name" value="Pept_S33_TAP-like_C"/>
</dbReference>
<feature type="signal peptide" evidence="4">
    <location>
        <begin position="1"/>
        <end position="26"/>
    </location>
</feature>
<evidence type="ECO:0000256" key="2">
    <source>
        <dbReference type="ARBA" id="ARBA00022729"/>
    </source>
</evidence>
<dbReference type="Gene3D" id="3.40.50.1820">
    <property type="entry name" value="alpha/beta hydrolase"/>
    <property type="match status" value="1"/>
</dbReference>
<evidence type="ECO:0000259" key="5">
    <source>
        <dbReference type="Pfam" id="PF08386"/>
    </source>
</evidence>
<feature type="domain" description="Peptidase S33 tripeptidyl aminopeptidase-like C-terminal" evidence="5">
    <location>
        <begin position="391"/>
        <end position="485"/>
    </location>
</feature>
<sequence length="491" mass="52468">MSRKALSVAGAAVAMVVTLGAPGATANTTTTASTVAAASRPLIWGPCPKEAASPRLECATLDVPLDYRDPDGRRIEIAVSRMASTDPAKRRGVLFTNPGGPGAAGLGYPAALAAAGLPKDVTDTYDVIGFDPRGVGRSTPVTCDLTPWQQQRGSFPPYARTAADVAREAENARAVARQCAGSRTGWMLPHTTTANTARDMDRIRAALGEPKASYFGTSYGSYLGAAYASMFPERGDRILLDSNLGPDGYDLQAFRRLGRGMEDRFPDFTEFAAAHPQYGLGTTPEQVTAKFHELADRLDAEPVGGMDGTLFRGMTFDRLYFEVLMPVLAEAWQALDRGEPVPPPPPSENLLAGRLHVICGDSRWPTKIEAYQRNAAIDRVRYPLVGGSTGSIGPCAFWPHERPEPPVHIDDQGPSNVLMVQNERDPGTPLVGAEELRRALGRRARLVTADQGGHGVYPFGTNTCANDAATAFLTTGQRPANDLFCATGPTR</sequence>
<keyword evidence="3 6" id="KW-0378">Hydrolase</keyword>
<evidence type="ECO:0000256" key="3">
    <source>
        <dbReference type="ARBA" id="ARBA00022801"/>
    </source>
</evidence>
<reference evidence="7" key="1">
    <citation type="journal article" date="2019" name="Int. J. Syst. Evol. Microbiol.">
        <title>The Global Catalogue of Microorganisms (GCM) 10K type strain sequencing project: providing services to taxonomists for standard genome sequencing and annotation.</title>
        <authorList>
            <consortium name="The Broad Institute Genomics Platform"/>
            <consortium name="The Broad Institute Genome Sequencing Center for Infectious Disease"/>
            <person name="Wu L."/>
            <person name="Ma J."/>
        </authorList>
    </citation>
    <scope>NUCLEOTIDE SEQUENCE [LARGE SCALE GENOMIC DNA]</scope>
    <source>
        <strain evidence="7">CGMCC 4.1437</strain>
    </source>
</reference>
<evidence type="ECO:0000313" key="6">
    <source>
        <dbReference type="EMBL" id="MFC5662575.1"/>
    </source>
</evidence>
<comment type="similarity">
    <text evidence="1">Belongs to the peptidase S33 family.</text>
</comment>
<name>A0ABW0X1Z2_9ACTN</name>
<dbReference type="InterPro" id="IPR029058">
    <property type="entry name" value="AB_hydrolase_fold"/>
</dbReference>
<dbReference type="Pfam" id="PF08386">
    <property type="entry name" value="Abhydrolase_4"/>
    <property type="match status" value="1"/>
</dbReference>
<dbReference type="RefSeq" id="WP_380224191.1">
    <property type="nucleotide sequence ID" value="NZ_JBHSOF010000005.1"/>
</dbReference>
<keyword evidence="2 4" id="KW-0732">Signal</keyword>
<feature type="chain" id="PRO_5046360486" evidence="4">
    <location>
        <begin position="27"/>
        <end position="491"/>
    </location>
</feature>
<protein>
    <submittedName>
        <fullName evidence="6">Alpha/beta hydrolase</fullName>
    </submittedName>
</protein>
<evidence type="ECO:0000256" key="1">
    <source>
        <dbReference type="ARBA" id="ARBA00010088"/>
    </source>
</evidence>
<keyword evidence="7" id="KW-1185">Reference proteome</keyword>
<dbReference type="PANTHER" id="PTHR43248:SF29">
    <property type="entry name" value="TRIPEPTIDYL AMINOPEPTIDASE"/>
    <property type="match status" value="1"/>
</dbReference>
<dbReference type="GO" id="GO:0016787">
    <property type="term" value="F:hydrolase activity"/>
    <property type="evidence" value="ECO:0007669"/>
    <property type="project" value="UniProtKB-KW"/>
</dbReference>
<gene>
    <name evidence="6" type="ORF">ACFP3U_06210</name>
</gene>
<evidence type="ECO:0000313" key="7">
    <source>
        <dbReference type="Proteomes" id="UP001595975"/>
    </source>
</evidence>
<dbReference type="SUPFAM" id="SSF53474">
    <property type="entry name" value="alpha/beta-Hydrolases"/>
    <property type="match status" value="1"/>
</dbReference>
<dbReference type="InterPro" id="IPR051601">
    <property type="entry name" value="Serine_prot/Carboxylest_S33"/>
</dbReference>
<dbReference type="PANTHER" id="PTHR43248">
    <property type="entry name" value="2-SUCCINYL-6-HYDROXY-2,4-CYCLOHEXADIENE-1-CARBOXYLATE SYNTHASE"/>
    <property type="match status" value="1"/>
</dbReference>
<dbReference type="Proteomes" id="UP001595975">
    <property type="component" value="Unassembled WGS sequence"/>
</dbReference>
<evidence type="ECO:0000256" key="4">
    <source>
        <dbReference type="SAM" id="SignalP"/>
    </source>
</evidence>
<proteinExistence type="inferred from homology"/>